<dbReference type="RefSeq" id="WP_091286972.1">
    <property type="nucleotide sequence ID" value="NZ_FAOZ01000055.1"/>
</dbReference>
<keyword evidence="2" id="KW-1185">Reference proteome</keyword>
<gene>
    <name evidence="1" type="ORF">Ga0074812_15522</name>
</gene>
<accession>A0A0S4R138</accession>
<dbReference type="EMBL" id="FAOZ01000055">
    <property type="protein sequence ID" value="CUU61086.1"/>
    <property type="molecule type" value="Genomic_DNA"/>
</dbReference>
<reference evidence="2" key="1">
    <citation type="submission" date="2015-11" db="EMBL/GenBank/DDBJ databases">
        <authorList>
            <person name="Varghese N."/>
        </authorList>
    </citation>
    <scope>NUCLEOTIDE SEQUENCE [LARGE SCALE GENOMIC DNA]</scope>
    <source>
        <strain evidence="2">DSM 45899</strain>
    </source>
</reference>
<protein>
    <submittedName>
        <fullName evidence="1">Uncharacterized protein</fullName>
    </submittedName>
</protein>
<dbReference type="Proteomes" id="UP000198802">
    <property type="component" value="Unassembled WGS sequence"/>
</dbReference>
<evidence type="ECO:0000313" key="2">
    <source>
        <dbReference type="Proteomes" id="UP000198802"/>
    </source>
</evidence>
<dbReference type="AlphaFoldDB" id="A0A0S4R138"/>
<organism evidence="1 2">
    <name type="scientific">Parafrankia irregularis</name>
    <dbReference type="NCBI Taxonomy" id="795642"/>
    <lineage>
        <taxon>Bacteria</taxon>
        <taxon>Bacillati</taxon>
        <taxon>Actinomycetota</taxon>
        <taxon>Actinomycetes</taxon>
        <taxon>Frankiales</taxon>
        <taxon>Frankiaceae</taxon>
        <taxon>Parafrankia</taxon>
    </lineage>
</organism>
<name>A0A0S4R138_9ACTN</name>
<proteinExistence type="predicted"/>
<evidence type="ECO:0000313" key="1">
    <source>
        <dbReference type="EMBL" id="CUU61086.1"/>
    </source>
</evidence>
<sequence>MLGVLADPTVRIGVHIDDDHDYYLSPVGDLDVITEERARFADGTWAAYTLTIVVECPHCDHRYSTDVLGGVVVETTGRAGSIIWSDDPFLQENPADYLTMQIRDLIAQERDDPTPVTAWLPLPRDTS</sequence>